<sequence>MRLNKARISPLEEENWNEQQKQLLAPQAMRGKVQNIFLTLA</sequence>
<proteinExistence type="predicted"/>
<protein>
    <submittedName>
        <fullName evidence="1">Uncharacterized protein</fullName>
    </submittedName>
</protein>
<gene>
    <name evidence="1" type="ORF">METZ01_LOCUS509584</name>
</gene>
<reference evidence="1" key="1">
    <citation type="submission" date="2018-05" db="EMBL/GenBank/DDBJ databases">
        <authorList>
            <person name="Lanie J.A."/>
            <person name="Ng W.-L."/>
            <person name="Kazmierczak K.M."/>
            <person name="Andrzejewski T.M."/>
            <person name="Davidsen T.M."/>
            <person name="Wayne K.J."/>
            <person name="Tettelin H."/>
            <person name="Glass J.I."/>
            <person name="Rusch D."/>
            <person name="Podicherti R."/>
            <person name="Tsui H.-C.T."/>
            <person name="Winkler M.E."/>
        </authorList>
    </citation>
    <scope>NUCLEOTIDE SEQUENCE</scope>
</reference>
<feature type="non-terminal residue" evidence="1">
    <location>
        <position position="41"/>
    </location>
</feature>
<dbReference type="AlphaFoldDB" id="A0A383EK79"/>
<name>A0A383EK79_9ZZZZ</name>
<dbReference type="EMBL" id="UINC01226303">
    <property type="protein sequence ID" value="SVE56730.1"/>
    <property type="molecule type" value="Genomic_DNA"/>
</dbReference>
<organism evidence="1">
    <name type="scientific">marine metagenome</name>
    <dbReference type="NCBI Taxonomy" id="408172"/>
    <lineage>
        <taxon>unclassified sequences</taxon>
        <taxon>metagenomes</taxon>
        <taxon>ecological metagenomes</taxon>
    </lineage>
</organism>
<evidence type="ECO:0000313" key="1">
    <source>
        <dbReference type="EMBL" id="SVE56730.1"/>
    </source>
</evidence>
<accession>A0A383EK79</accession>